<protein>
    <recommendedName>
        <fullName evidence="4">Glycerophosphoryl diester phosphodiesterase membrane domain-containing protein</fullName>
    </recommendedName>
</protein>
<evidence type="ECO:0000256" key="1">
    <source>
        <dbReference type="SAM" id="Phobius"/>
    </source>
</evidence>
<keyword evidence="3" id="KW-1185">Reference proteome</keyword>
<proteinExistence type="predicted"/>
<feature type="transmembrane region" description="Helical" evidence="1">
    <location>
        <begin position="36"/>
        <end position="54"/>
    </location>
</feature>
<dbReference type="Proteomes" id="UP001575105">
    <property type="component" value="Unassembled WGS sequence"/>
</dbReference>
<feature type="transmembrane region" description="Helical" evidence="1">
    <location>
        <begin position="219"/>
        <end position="244"/>
    </location>
</feature>
<comment type="caution">
    <text evidence="2">The sequence shown here is derived from an EMBL/GenBank/DDBJ whole genome shotgun (WGS) entry which is preliminary data.</text>
</comment>
<feature type="transmembrane region" description="Helical" evidence="1">
    <location>
        <begin position="66"/>
        <end position="85"/>
    </location>
</feature>
<name>A0ABV4U8G1_9BACT</name>
<feature type="transmembrane region" description="Helical" evidence="1">
    <location>
        <begin position="169"/>
        <end position="199"/>
    </location>
</feature>
<dbReference type="RefSeq" id="WP_425346819.1">
    <property type="nucleotide sequence ID" value="NZ_JBGUBD010000013.1"/>
</dbReference>
<reference evidence="2 3" key="1">
    <citation type="submission" date="2024-08" db="EMBL/GenBank/DDBJ databases">
        <title>Whole-genome sequencing of halo(alkali)philic microorganisms from hypersaline lakes.</title>
        <authorList>
            <person name="Sorokin D.Y."/>
            <person name="Merkel A.Y."/>
            <person name="Messina E."/>
            <person name="Yakimov M."/>
        </authorList>
    </citation>
    <scope>NUCLEOTIDE SEQUENCE [LARGE SCALE GENOMIC DNA]</scope>
    <source>
        <strain evidence="2 3">AB-hyl4</strain>
    </source>
</reference>
<evidence type="ECO:0008006" key="4">
    <source>
        <dbReference type="Google" id="ProtNLM"/>
    </source>
</evidence>
<dbReference type="EMBL" id="JBGUBD010000013">
    <property type="protein sequence ID" value="MFA9479893.1"/>
    <property type="molecule type" value="Genomic_DNA"/>
</dbReference>
<evidence type="ECO:0000313" key="2">
    <source>
        <dbReference type="EMBL" id="MFA9479893.1"/>
    </source>
</evidence>
<keyword evidence="1" id="KW-0812">Transmembrane</keyword>
<sequence length="269" mass="29336">MADASPPPWLPFGRGSALSPLDAAAALVRERGSELLPIYVLAVIPLTAAAWVAIDAVTAEDRSALPLAAGLLAGSLLWRWAWLSVLQQRVQVSLRGRLPTSLRRRWAGVLGIRLVAATLMTWGLFLFMLPVVGLLLGSFITPALLEGDQRTLPTAGQLLRWLGGAVGRVSRVLTAVVVMGLVLLVGVMVLQWFVVMLVLPSLLGIETTDLALTMESPVWWMGSVFAVWLMMDFFWTIAAVLVYYDVQAKRLGSDLHWRLVRLQEGDASS</sequence>
<evidence type="ECO:0000313" key="3">
    <source>
        <dbReference type="Proteomes" id="UP001575105"/>
    </source>
</evidence>
<accession>A0ABV4U8G1</accession>
<keyword evidence="1" id="KW-0472">Membrane</keyword>
<keyword evidence="1" id="KW-1133">Transmembrane helix</keyword>
<organism evidence="2 3">
    <name type="scientific">Natronomicrosphaera hydrolytica</name>
    <dbReference type="NCBI Taxonomy" id="3242702"/>
    <lineage>
        <taxon>Bacteria</taxon>
        <taxon>Pseudomonadati</taxon>
        <taxon>Planctomycetota</taxon>
        <taxon>Phycisphaerae</taxon>
        <taxon>Phycisphaerales</taxon>
        <taxon>Phycisphaeraceae</taxon>
        <taxon>Natronomicrosphaera</taxon>
    </lineage>
</organism>
<gene>
    <name evidence="2" type="ORF">ACERK3_16540</name>
</gene>